<evidence type="ECO:0000256" key="1">
    <source>
        <dbReference type="SAM" id="Phobius"/>
    </source>
</evidence>
<proteinExistence type="predicted"/>
<dbReference type="EMBL" id="GG662805">
    <property type="protein sequence ID" value="EWS75856.1"/>
    <property type="molecule type" value="Genomic_DNA"/>
</dbReference>
<dbReference type="RefSeq" id="XP_012651612.1">
    <property type="nucleotide sequence ID" value="XM_012796158.1"/>
</dbReference>
<accession>W7XJR5</accession>
<dbReference type="InParanoid" id="W7XJR5"/>
<name>W7XJR5_TETTS</name>
<keyword evidence="3" id="KW-1185">Reference proteome</keyword>
<feature type="transmembrane region" description="Helical" evidence="1">
    <location>
        <begin position="12"/>
        <end position="29"/>
    </location>
</feature>
<protein>
    <submittedName>
        <fullName evidence="2">Transmembrane protein, putative</fullName>
    </submittedName>
</protein>
<evidence type="ECO:0000313" key="2">
    <source>
        <dbReference type="EMBL" id="EWS75856.1"/>
    </source>
</evidence>
<dbReference type="AlphaFoldDB" id="W7XJR5"/>
<keyword evidence="1" id="KW-0472">Membrane</keyword>
<reference evidence="3" key="1">
    <citation type="journal article" date="2006" name="PLoS Biol.">
        <title>Macronuclear genome sequence of the ciliate Tetrahymena thermophila, a model eukaryote.</title>
        <authorList>
            <person name="Eisen J.A."/>
            <person name="Coyne R.S."/>
            <person name="Wu M."/>
            <person name="Wu D."/>
            <person name="Thiagarajan M."/>
            <person name="Wortman J.R."/>
            <person name="Badger J.H."/>
            <person name="Ren Q."/>
            <person name="Amedeo P."/>
            <person name="Jones K.M."/>
            <person name="Tallon L.J."/>
            <person name="Delcher A.L."/>
            <person name="Salzberg S.L."/>
            <person name="Silva J.C."/>
            <person name="Haas B.J."/>
            <person name="Majoros W.H."/>
            <person name="Farzad M."/>
            <person name="Carlton J.M."/>
            <person name="Smith R.K. Jr."/>
            <person name="Garg J."/>
            <person name="Pearlman R.E."/>
            <person name="Karrer K.M."/>
            <person name="Sun L."/>
            <person name="Manning G."/>
            <person name="Elde N.C."/>
            <person name="Turkewitz A.P."/>
            <person name="Asai D.J."/>
            <person name="Wilkes D.E."/>
            <person name="Wang Y."/>
            <person name="Cai H."/>
            <person name="Collins K."/>
            <person name="Stewart B.A."/>
            <person name="Lee S.R."/>
            <person name="Wilamowska K."/>
            <person name="Weinberg Z."/>
            <person name="Ruzzo W.L."/>
            <person name="Wloga D."/>
            <person name="Gaertig J."/>
            <person name="Frankel J."/>
            <person name="Tsao C.-C."/>
            <person name="Gorovsky M.A."/>
            <person name="Keeling P.J."/>
            <person name="Waller R.F."/>
            <person name="Patron N.J."/>
            <person name="Cherry J.M."/>
            <person name="Stover N.A."/>
            <person name="Krieger C.J."/>
            <person name="del Toro C."/>
            <person name="Ryder H.F."/>
            <person name="Williamson S.C."/>
            <person name="Barbeau R.A."/>
            <person name="Hamilton E.P."/>
            <person name="Orias E."/>
        </authorList>
    </citation>
    <scope>NUCLEOTIDE SEQUENCE [LARGE SCALE GENOMIC DNA]</scope>
    <source>
        <strain evidence="3">SB210</strain>
    </source>
</reference>
<feature type="transmembrane region" description="Helical" evidence="1">
    <location>
        <begin position="35"/>
        <end position="51"/>
    </location>
</feature>
<keyword evidence="1 2" id="KW-0812">Transmembrane</keyword>
<dbReference type="Proteomes" id="UP000009168">
    <property type="component" value="Unassembled WGS sequence"/>
</dbReference>
<organism evidence="2 3">
    <name type="scientific">Tetrahymena thermophila (strain SB210)</name>
    <dbReference type="NCBI Taxonomy" id="312017"/>
    <lineage>
        <taxon>Eukaryota</taxon>
        <taxon>Sar</taxon>
        <taxon>Alveolata</taxon>
        <taxon>Ciliophora</taxon>
        <taxon>Intramacronucleata</taxon>
        <taxon>Oligohymenophorea</taxon>
        <taxon>Hymenostomatida</taxon>
        <taxon>Tetrahymenina</taxon>
        <taxon>Tetrahymenidae</taxon>
        <taxon>Tetrahymena</taxon>
    </lineage>
</organism>
<dbReference type="GeneID" id="24441428"/>
<gene>
    <name evidence="2" type="ORF">TTHERM_001018371</name>
</gene>
<dbReference type="KEGG" id="tet:TTHERM_001018371"/>
<evidence type="ECO:0000313" key="3">
    <source>
        <dbReference type="Proteomes" id="UP000009168"/>
    </source>
</evidence>
<sequence>MIYFVAPSKMQMLCQQNLLLLQYIIFLIIQKKQIHLFISFFCLVIQFIYFSQNTIKKNQLIEYQKQLRGEKRSKKKFKIGTVQSIINSLINTQRKQMKQQLINQLIKKARKKFIYYYINNLNKQKSRYIKKSQFFLNTNNQIQQSYKFT</sequence>
<keyword evidence="1" id="KW-1133">Transmembrane helix</keyword>